<dbReference type="PANTHER" id="PTHR46174:SF1">
    <property type="entry name" value="CXXC-TYPE ZINC FINGER PROTEIN 1"/>
    <property type="match status" value="1"/>
</dbReference>
<keyword evidence="5" id="KW-0805">Transcription regulation</keyword>
<dbReference type="EMBL" id="GHBR01001731">
    <property type="protein sequence ID" value="NDJ96855.1"/>
    <property type="molecule type" value="Transcribed_RNA"/>
</dbReference>
<dbReference type="GO" id="GO:0048188">
    <property type="term" value="C:Set1C/COMPASS complex"/>
    <property type="evidence" value="ECO:0007669"/>
    <property type="project" value="InterPro"/>
</dbReference>
<feature type="domain" description="CpG binding protein C-terminal" evidence="10">
    <location>
        <begin position="5"/>
        <end position="161"/>
    </location>
</feature>
<evidence type="ECO:0000256" key="5">
    <source>
        <dbReference type="ARBA" id="ARBA00023015"/>
    </source>
</evidence>
<reference evidence="11" key="1">
    <citation type="submission" date="2018-11" db="EMBL/GenBank/DDBJ databases">
        <title>Myxobolus squamalis genome and transcriptome.</title>
        <authorList>
            <person name="Yahalomi D."/>
            <person name="Atkinson S.D."/>
            <person name="Neuhof M."/>
            <person name="Chang E.S."/>
            <person name="Philippe H."/>
            <person name="Cartwright P."/>
            <person name="Bartholomew J.L."/>
            <person name="Huchon D."/>
        </authorList>
    </citation>
    <scope>NUCLEOTIDE SEQUENCE</scope>
    <source>
        <strain evidence="11">71B08</strain>
        <tissue evidence="11">Whole</tissue>
    </source>
</reference>
<proteinExistence type="predicted"/>
<keyword evidence="4" id="KW-0862">Zinc</keyword>
<evidence type="ECO:0000256" key="8">
    <source>
        <dbReference type="ARBA" id="ARBA00023242"/>
    </source>
</evidence>
<evidence type="ECO:0000256" key="3">
    <source>
        <dbReference type="ARBA" id="ARBA00022771"/>
    </source>
</evidence>
<evidence type="ECO:0000256" key="1">
    <source>
        <dbReference type="ARBA" id="ARBA00004123"/>
    </source>
</evidence>
<evidence type="ECO:0000256" key="4">
    <source>
        <dbReference type="ARBA" id="ARBA00022833"/>
    </source>
</evidence>
<dbReference type="InterPro" id="IPR022056">
    <property type="entry name" value="CpG-bd_C"/>
</dbReference>
<organism evidence="11">
    <name type="scientific">Myxobolus squamalis</name>
    <name type="common">Myxosporean</name>
    <dbReference type="NCBI Taxonomy" id="59785"/>
    <lineage>
        <taxon>Eukaryota</taxon>
        <taxon>Metazoa</taxon>
        <taxon>Cnidaria</taxon>
        <taxon>Myxozoa</taxon>
        <taxon>Myxosporea</taxon>
        <taxon>Bivalvulida</taxon>
        <taxon>Platysporina</taxon>
        <taxon>Myxobolidae</taxon>
        <taxon>Myxobolus</taxon>
    </lineage>
</organism>
<keyword evidence="7" id="KW-0804">Transcription</keyword>
<dbReference type="GO" id="GO:0003677">
    <property type="term" value="F:DNA binding"/>
    <property type="evidence" value="ECO:0007669"/>
    <property type="project" value="UniProtKB-KW"/>
</dbReference>
<accession>A0A6B2G3M7</accession>
<sequence>METEDEVSDATVFCFTCGLPFSYKTSMRHMEKCFKKAENSISYGSSYPSTSSIYCDFYDATEKNYCKRLKAVCFEHYKTEKSLPNEICGCPLKFWATNHQIDLSSNDICKDLISQCNKHFGWQQLKHASLEHQKHYLTKKIEDLVNTENSLITEKKNRWNLENFIKNNSTKHDGD</sequence>
<dbReference type="GO" id="GO:0045893">
    <property type="term" value="P:positive regulation of DNA-templated transcription"/>
    <property type="evidence" value="ECO:0007669"/>
    <property type="project" value="TreeGrafter"/>
</dbReference>
<name>A0A6B2G3M7_MYXSQ</name>
<evidence type="ECO:0000256" key="6">
    <source>
        <dbReference type="ARBA" id="ARBA00023125"/>
    </source>
</evidence>
<dbReference type="AlphaFoldDB" id="A0A6B2G3M7"/>
<keyword evidence="6" id="KW-0238">DNA-binding</keyword>
<dbReference type="Pfam" id="PF12269">
    <property type="entry name" value="CpG_bind_C"/>
    <property type="match status" value="1"/>
</dbReference>
<keyword evidence="2" id="KW-0479">Metal-binding</keyword>
<evidence type="ECO:0000313" key="11">
    <source>
        <dbReference type="EMBL" id="NDJ96855.1"/>
    </source>
</evidence>
<dbReference type="PANTHER" id="PTHR46174">
    <property type="entry name" value="CXXC-TYPE ZINC FINGER PROTEIN 1"/>
    <property type="match status" value="1"/>
</dbReference>
<evidence type="ECO:0000259" key="10">
    <source>
        <dbReference type="Pfam" id="PF12269"/>
    </source>
</evidence>
<comment type="subcellular location">
    <subcellularLocation>
        <location evidence="1">Nucleus</location>
    </subcellularLocation>
</comment>
<protein>
    <recommendedName>
        <fullName evidence="9">CXXC-type zinc finger protein 1</fullName>
    </recommendedName>
</protein>
<keyword evidence="8" id="KW-0539">Nucleus</keyword>
<evidence type="ECO:0000256" key="9">
    <source>
        <dbReference type="ARBA" id="ARBA00023828"/>
    </source>
</evidence>
<keyword evidence="3" id="KW-0863">Zinc-finger</keyword>
<dbReference type="GO" id="GO:0008270">
    <property type="term" value="F:zinc ion binding"/>
    <property type="evidence" value="ECO:0007669"/>
    <property type="project" value="UniProtKB-KW"/>
</dbReference>
<evidence type="ECO:0000256" key="7">
    <source>
        <dbReference type="ARBA" id="ARBA00023163"/>
    </source>
</evidence>
<evidence type="ECO:0000256" key="2">
    <source>
        <dbReference type="ARBA" id="ARBA00022723"/>
    </source>
</evidence>
<dbReference type="InterPro" id="IPR037869">
    <property type="entry name" value="Spp1/CFP1"/>
</dbReference>